<evidence type="ECO:0000313" key="3">
    <source>
        <dbReference type="EnsemblPlants" id="AUR62031946-RA:cds"/>
    </source>
</evidence>
<keyword evidence="1" id="KW-0472">Membrane</keyword>
<evidence type="ECO:0000256" key="1">
    <source>
        <dbReference type="SAM" id="Phobius"/>
    </source>
</evidence>
<dbReference type="OMA" id="PTHEFIA"/>
<evidence type="ECO:0000259" key="2">
    <source>
        <dbReference type="Pfam" id="PF25333"/>
    </source>
</evidence>
<dbReference type="AlphaFoldDB" id="A0A803MLY4"/>
<reference evidence="3" key="1">
    <citation type="journal article" date="2017" name="Nature">
        <title>The genome of Chenopodium quinoa.</title>
        <authorList>
            <person name="Jarvis D.E."/>
            <person name="Ho Y.S."/>
            <person name="Lightfoot D.J."/>
            <person name="Schmoeckel S.M."/>
            <person name="Li B."/>
            <person name="Borm T.J.A."/>
            <person name="Ohyanagi H."/>
            <person name="Mineta K."/>
            <person name="Michell C.T."/>
            <person name="Saber N."/>
            <person name="Kharbatia N.M."/>
            <person name="Rupper R.R."/>
            <person name="Sharp A.R."/>
            <person name="Dally N."/>
            <person name="Boughton B.A."/>
            <person name="Woo Y.H."/>
            <person name="Gao G."/>
            <person name="Schijlen E.G.W.M."/>
            <person name="Guo X."/>
            <person name="Momin A.A."/>
            <person name="Negrao S."/>
            <person name="Al-Babili S."/>
            <person name="Gehring C."/>
            <person name="Roessner U."/>
            <person name="Jung C."/>
            <person name="Murphy K."/>
            <person name="Arold S.T."/>
            <person name="Gojobori T."/>
            <person name="van der Linden C.G."/>
            <person name="van Loo E.N."/>
            <person name="Jellen E.N."/>
            <person name="Maughan P.J."/>
            <person name="Tester M."/>
        </authorList>
    </citation>
    <scope>NUCLEOTIDE SEQUENCE [LARGE SCALE GENOMIC DNA]</scope>
    <source>
        <strain evidence="3">cv. PI 614886</strain>
    </source>
</reference>
<organism evidence="3 4">
    <name type="scientific">Chenopodium quinoa</name>
    <name type="common">Quinoa</name>
    <dbReference type="NCBI Taxonomy" id="63459"/>
    <lineage>
        <taxon>Eukaryota</taxon>
        <taxon>Viridiplantae</taxon>
        <taxon>Streptophyta</taxon>
        <taxon>Embryophyta</taxon>
        <taxon>Tracheophyta</taxon>
        <taxon>Spermatophyta</taxon>
        <taxon>Magnoliopsida</taxon>
        <taxon>eudicotyledons</taxon>
        <taxon>Gunneridae</taxon>
        <taxon>Pentapetalae</taxon>
        <taxon>Caryophyllales</taxon>
        <taxon>Chenopodiaceae</taxon>
        <taxon>Chenopodioideae</taxon>
        <taxon>Atripliceae</taxon>
        <taxon>Chenopodium</taxon>
    </lineage>
</organism>
<dbReference type="PANTHER" id="PTHR33389:SF20">
    <property type="match status" value="1"/>
</dbReference>
<keyword evidence="1" id="KW-0812">Transmembrane</keyword>
<reference evidence="3" key="2">
    <citation type="submission" date="2021-03" db="UniProtKB">
        <authorList>
            <consortium name="EnsemblPlants"/>
        </authorList>
    </citation>
    <scope>IDENTIFICATION</scope>
</reference>
<dbReference type="Pfam" id="PF25333">
    <property type="entry name" value="DUF2921_N"/>
    <property type="match status" value="2"/>
</dbReference>
<dbReference type="InterPro" id="IPR057425">
    <property type="entry name" value="DUF2921_N"/>
</dbReference>
<accession>A0A803MLY4</accession>
<keyword evidence="1" id="KW-1133">Transmembrane helix</keyword>
<dbReference type="Proteomes" id="UP000596660">
    <property type="component" value="Unplaced"/>
</dbReference>
<protein>
    <recommendedName>
        <fullName evidence="2">DUF2921 domain-containing protein</fullName>
    </recommendedName>
</protein>
<feature type="transmembrane region" description="Helical" evidence="1">
    <location>
        <begin position="531"/>
        <end position="554"/>
    </location>
</feature>
<name>A0A803MLY4_CHEQI</name>
<feature type="domain" description="DUF2921" evidence="2">
    <location>
        <begin position="241"/>
        <end position="380"/>
    </location>
</feature>
<dbReference type="PANTHER" id="PTHR33389">
    <property type="entry name" value="FAMILY PROTEIN, PUTATIVE (DUF2921)-RELATED"/>
    <property type="match status" value="1"/>
</dbReference>
<gene>
    <name evidence="3" type="primary">LOC110729951</name>
</gene>
<evidence type="ECO:0000313" key="4">
    <source>
        <dbReference type="Proteomes" id="UP000596660"/>
    </source>
</evidence>
<proteinExistence type="predicted"/>
<feature type="domain" description="DUF2921" evidence="2">
    <location>
        <begin position="25"/>
        <end position="145"/>
    </location>
</feature>
<dbReference type="EnsemblPlants" id="AUR62031946-RA">
    <property type="protein sequence ID" value="AUR62031946-RA:cds"/>
    <property type="gene ID" value="AUR62031946"/>
</dbReference>
<dbReference type="Gramene" id="AUR62031946-RA">
    <property type="protein sequence ID" value="AUR62031946-RA:cds"/>
    <property type="gene ID" value="AUR62031946"/>
</dbReference>
<keyword evidence="4" id="KW-1185">Reference proteome</keyword>
<sequence length="617" mass="70174">MFREMSNEVFNILPDHYTNYSPTDNGKLGPFVLGKEVVFIDKNYNNVKLMIRNVKCKNASFDGKASNAKVSAVFRLVPTQVNRNTASSRTGFSGMTLSAEGTWDASTGRLCMVGSVPKGMEAKVSMYFPRVLTIRQRSIVYGSIEGLFSPLHLNFVQEPSHLEFRYGWYAGSYLSYNYSQIKQADEFRKRSQSFSIIRFSQQSVLRYPTIQEAGGFFTLSQIYDLTNELYIDTEVAFVSGVSIKLEVLSIGSYIARYDFLYKVSHEGILADAKTVFNNDTLLNVSVQLTVFEKSPASSSTRRRSTTTMFAEGFYDPHNGMMYLIGCGQANTGVHVQGLDCLMETTVQYPPKNFRWLRDPTIEIDVKSQRYTDDPLYFLPMKIKSKTIAYDIFKQDNHEGDVAFRKIFEGVLQVAVLLVDISIIRSQQIYMDQYTGLASSVSSYMFPLQIFSYCILLIIGKEILLPSKEAVSYHPYDLLAYQPVLKGLDYATKLLALTALFLTTRLFCNVTKSRKKLNEEEPSNTLLTFGDWHYFLTLIRRFIFVYIVFLAFVLLSPLREEKHIMEIVQGQLVGLLTVFGSCSRNLPLSAHIIESSHWKHQAKSLRLLHRAPIAADYA</sequence>